<gene>
    <name evidence="1" type="ORF">NPIL_248011</name>
</gene>
<dbReference type="AlphaFoldDB" id="A0A8X6N648"/>
<keyword evidence="2" id="KW-1185">Reference proteome</keyword>
<evidence type="ECO:0000313" key="2">
    <source>
        <dbReference type="Proteomes" id="UP000887013"/>
    </source>
</evidence>
<reference evidence="1" key="1">
    <citation type="submission" date="2020-08" db="EMBL/GenBank/DDBJ databases">
        <title>Multicomponent nature underlies the extraordinary mechanical properties of spider dragline silk.</title>
        <authorList>
            <person name="Kono N."/>
            <person name="Nakamura H."/>
            <person name="Mori M."/>
            <person name="Yoshida Y."/>
            <person name="Ohtoshi R."/>
            <person name="Malay A.D."/>
            <person name="Moran D.A.P."/>
            <person name="Tomita M."/>
            <person name="Numata K."/>
            <person name="Arakawa K."/>
        </authorList>
    </citation>
    <scope>NUCLEOTIDE SEQUENCE</scope>
</reference>
<dbReference type="Proteomes" id="UP000887013">
    <property type="component" value="Unassembled WGS sequence"/>
</dbReference>
<name>A0A8X6N648_NEPPI</name>
<organism evidence="1 2">
    <name type="scientific">Nephila pilipes</name>
    <name type="common">Giant wood spider</name>
    <name type="synonym">Nephila maculata</name>
    <dbReference type="NCBI Taxonomy" id="299642"/>
    <lineage>
        <taxon>Eukaryota</taxon>
        <taxon>Metazoa</taxon>
        <taxon>Ecdysozoa</taxon>
        <taxon>Arthropoda</taxon>
        <taxon>Chelicerata</taxon>
        <taxon>Arachnida</taxon>
        <taxon>Araneae</taxon>
        <taxon>Araneomorphae</taxon>
        <taxon>Entelegynae</taxon>
        <taxon>Araneoidea</taxon>
        <taxon>Nephilidae</taxon>
        <taxon>Nephila</taxon>
    </lineage>
</organism>
<proteinExistence type="predicted"/>
<sequence length="93" mass="10546">MEGRGDRRHRPQMVLFQLAAGMLYKCPCGRNTVYRSAFCVVRIWGDEDTCFLKEGKSLKLWRTQGIYGDLKSLGSSLGMTGRRDSAEILLTIE</sequence>
<evidence type="ECO:0000313" key="1">
    <source>
        <dbReference type="EMBL" id="GFS96302.1"/>
    </source>
</evidence>
<dbReference type="EMBL" id="BMAW01054425">
    <property type="protein sequence ID" value="GFS96302.1"/>
    <property type="molecule type" value="Genomic_DNA"/>
</dbReference>
<comment type="caution">
    <text evidence="1">The sequence shown here is derived from an EMBL/GenBank/DDBJ whole genome shotgun (WGS) entry which is preliminary data.</text>
</comment>
<protein>
    <submittedName>
        <fullName evidence="1">Uncharacterized protein</fullName>
    </submittedName>
</protein>
<accession>A0A8X6N648</accession>